<comment type="caution">
    <text evidence="4">The sequence shown here is derived from an EMBL/GenBank/DDBJ whole genome shotgun (WGS) entry which is preliminary data.</text>
</comment>
<keyword evidence="1" id="KW-0472">Membrane</keyword>
<dbReference type="Gene3D" id="3.40.50.720">
    <property type="entry name" value="NAD(P)-binding Rossmann-like Domain"/>
    <property type="match status" value="1"/>
</dbReference>
<evidence type="ECO:0000313" key="4">
    <source>
        <dbReference type="EMBL" id="OGF64035.1"/>
    </source>
</evidence>
<dbReference type="PANTHER" id="PTHR40459:SF1">
    <property type="entry name" value="CONSERVED HYPOTHETICAL ALANINE AND LEUCINE RICH PROTEIN"/>
    <property type="match status" value="1"/>
</dbReference>
<dbReference type="InterPro" id="IPR037108">
    <property type="entry name" value="TM1727-like_C_sf"/>
</dbReference>
<evidence type="ECO:0000259" key="2">
    <source>
        <dbReference type="Pfam" id="PF10727"/>
    </source>
</evidence>
<dbReference type="Gene3D" id="1.10.1040.20">
    <property type="entry name" value="ProC-like, C-terminal domain"/>
    <property type="match status" value="1"/>
</dbReference>
<dbReference type="SUPFAM" id="SSF51735">
    <property type="entry name" value="NAD(P)-binding Rossmann-fold domains"/>
    <property type="match status" value="1"/>
</dbReference>
<dbReference type="InterPro" id="IPR019665">
    <property type="entry name" value="OxRdtase/DH_put_Rossmann_dom"/>
</dbReference>
<feature type="domain" description="Putative oxidoreductase/dehydrogenase Rossmann-like" evidence="2">
    <location>
        <begin position="6"/>
        <end position="117"/>
    </location>
</feature>
<dbReference type="InterPro" id="IPR036291">
    <property type="entry name" value="NAD(P)-bd_dom_sf"/>
</dbReference>
<protein>
    <recommendedName>
        <fullName evidence="6">DUF2520 domain-containing protein</fullName>
    </recommendedName>
</protein>
<dbReference type="Proteomes" id="UP000178943">
    <property type="component" value="Unassembled WGS sequence"/>
</dbReference>
<feature type="domain" description="DUF2520" evidence="3">
    <location>
        <begin position="134"/>
        <end position="259"/>
    </location>
</feature>
<gene>
    <name evidence="4" type="ORF">A2Y62_15285</name>
</gene>
<dbReference type="InterPro" id="IPR018931">
    <property type="entry name" value="DUF2520"/>
</dbReference>
<feature type="transmembrane region" description="Helical" evidence="1">
    <location>
        <begin position="7"/>
        <end position="27"/>
    </location>
</feature>
<dbReference type="PANTHER" id="PTHR40459">
    <property type="entry name" value="CONSERVED HYPOTHETICAL ALANINE AND LEUCINE RICH PROTEIN"/>
    <property type="match status" value="1"/>
</dbReference>
<evidence type="ECO:0008006" key="6">
    <source>
        <dbReference type="Google" id="ProtNLM"/>
    </source>
</evidence>
<dbReference type="AlphaFoldDB" id="A0A1F5VKW8"/>
<dbReference type="Pfam" id="PF10728">
    <property type="entry name" value="DUF2520"/>
    <property type="match status" value="1"/>
</dbReference>
<organism evidence="4 5">
    <name type="scientific">Candidatus Fischerbacteria bacterium RBG_13_37_8</name>
    <dbReference type="NCBI Taxonomy" id="1817863"/>
    <lineage>
        <taxon>Bacteria</taxon>
        <taxon>Candidatus Fischeribacteriota</taxon>
    </lineage>
</organism>
<keyword evidence="1" id="KW-0812">Transmembrane</keyword>
<dbReference type="InterPro" id="IPR029752">
    <property type="entry name" value="D-isomer_DH_CS1"/>
</dbReference>
<keyword evidence="1" id="KW-1133">Transmembrane helix</keyword>
<dbReference type="Pfam" id="PF10727">
    <property type="entry name" value="Rossmann-like"/>
    <property type="match status" value="1"/>
</dbReference>
<evidence type="ECO:0000256" key="1">
    <source>
        <dbReference type="SAM" id="Phobius"/>
    </source>
</evidence>
<sequence length="271" mass="30558">MKNKKDIIGIIGYGRVGTSLSSAFYLLGYKTFIYSDKINKRFIPESFFLPSLPALINHANIIFICVPDKSIEKIAARIVKSLIPLPDKIFFHTSGSKTSQALNSIRKASGIAASFHPLQTFPKPEHSLSPWNNIFCILEGDDSAIKKAKLLCRKLHCHPFVLPAEGKILYHASAVMASNFFVLLVHMSQQIAGYAGISKKQFKNLFVPMMQKTLQNIIHEHNNEVLSGPLIRGDKEIIACHLEEIKKKNTLIAQIYQLFVTYYHKEFKTTP</sequence>
<dbReference type="STRING" id="1817863.A2Y62_15285"/>
<dbReference type="EMBL" id="MFGW01000141">
    <property type="protein sequence ID" value="OGF64035.1"/>
    <property type="molecule type" value="Genomic_DNA"/>
</dbReference>
<dbReference type="PROSITE" id="PS00065">
    <property type="entry name" value="D_2_HYDROXYACID_DH_1"/>
    <property type="match status" value="1"/>
</dbReference>
<accession>A0A1F5VKW8</accession>
<reference evidence="4 5" key="1">
    <citation type="journal article" date="2016" name="Nat. Commun.">
        <title>Thousands of microbial genomes shed light on interconnected biogeochemical processes in an aquifer system.</title>
        <authorList>
            <person name="Anantharaman K."/>
            <person name="Brown C.T."/>
            <person name="Hug L.A."/>
            <person name="Sharon I."/>
            <person name="Castelle C.J."/>
            <person name="Probst A.J."/>
            <person name="Thomas B.C."/>
            <person name="Singh A."/>
            <person name="Wilkins M.J."/>
            <person name="Karaoz U."/>
            <person name="Brodie E.L."/>
            <person name="Williams K.H."/>
            <person name="Hubbard S.S."/>
            <person name="Banfield J.F."/>
        </authorList>
    </citation>
    <scope>NUCLEOTIDE SEQUENCE [LARGE SCALE GENOMIC DNA]</scope>
</reference>
<dbReference type="InterPro" id="IPR008927">
    <property type="entry name" value="6-PGluconate_DH-like_C_sf"/>
</dbReference>
<evidence type="ECO:0000313" key="5">
    <source>
        <dbReference type="Proteomes" id="UP000178943"/>
    </source>
</evidence>
<dbReference type="SUPFAM" id="SSF48179">
    <property type="entry name" value="6-phosphogluconate dehydrogenase C-terminal domain-like"/>
    <property type="match status" value="1"/>
</dbReference>
<evidence type="ECO:0000259" key="3">
    <source>
        <dbReference type="Pfam" id="PF10728"/>
    </source>
</evidence>
<proteinExistence type="predicted"/>
<name>A0A1F5VKW8_9BACT</name>